<sequence length="106" mass="12157">MRSRLAEEIANCVMLRRSTRRSANSEIRLTRIMQLADGISALRQPQVRPSPRVVAGLEYRWVGDRTSLGHRPCLSGWIWTQSQPKCEQLPWQLCSRARKESLGCHA</sequence>
<evidence type="ECO:0000313" key="1">
    <source>
        <dbReference type="EMBL" id="CAE7244828.1"/>
    </source>
</evidence>
<dbReference type="EMBL" id="CAJNIZ010005814">
    <property type="protein sequence ID" value="CAE7244828.1"/>
    <property type="molecule type" value="Genomic_DNA"/>
</dbReference>
<reference evidence="1" key="1">
    <citation type="submission" date="2021-02" db="EMBL/GenBank/DDBJ databases">
        <authorList>
            <person name="Dougan E. K."/>
            <person name="Rhodes N."/>
            <person name="Thang M."/>
            <person name="Chan C."/>
        </authorList>
    </citation>
    <scope>NUCLEOTIDE SEQUENCE</scope>
</reference>
<evidence type="ECO:0000313" key="2">
    <source>
        <dbReference type="Proteomes" id="UP000649617"/>
    </source>
</evidence>
<gene>
    <name evidence="1" type="ORF">SPIL2461_LOCUS4432</name>
</gene>
<accession>A0A812LRZ6</accession>
<name>A0A812LRZ6_SYMPI</name>
<keyword evidence="2" id="KW-1185">Reference proteome</keyword>
<organism evidence="1 2">
    <name type="scientific">Symbiodinium pilosum</name>
    <name type="common">Dinoflagellate</name>
    <dbReference type="NCBI Taxonomy" id="2952"/>
    <lineage>
        <taxon>Eukaryota</taxon>
        <taxon>Sar</taxon>
        <taxon>Alveolata</taxon>
        <taxon>Dinophyceae</taxon>
        <taxon>Suessiales</taxon>
        <taxon>Symbiodiniaceae</taxon>
        <taxon>Symbiodinium</taxon>
    </lineage>
</organism>
<dbReference type="Proteomes" id="UP000649617">
    <property type="component" value="Unassembled WGS sequence"/>
</dbReference>
<dbReference type="OrthoDB" id="10478778at2759"/>
<proteinExistence type="predicted"/>
<dbReference type="AlphaFoldDB" id="A0A812LRZ6"/>
<comment type="caution">
    <text evidence="1">The sequence shown here is derived from an EMBL/GenBank/DDBJ whole genome shotgun (WGS) entry which is preliminary data.</text>
</comment>
<protein>
    <submittedName>
        <fullName evidence="1">Uncharacterized protein</fullName>
    </submittedName>
</protein>